<dbReference type="GO" id="GO:0031083">
    <property type="term" value="C:BLOC-1 complex"/>
    <property type="evidence" value="ECO:0007669"/>
    <property type="project" value="InterPro"/>
</dbReference>
<comment type="similarity">
    <text evidence="2">Belongs to the BLOC1S5 family.</text>
</comment>
<keyword evidence="12" id="KW-1185">Reference proteome</keyword>
<proteinExistence type="inferred from homology"/>
<organism evidence="11 12">
    <name type="scientific">Amphibalanus amphitrite</name>
    <name type="common">Striped barnacle</name>
    <name type="synonym">Balanus amphitrite</name>
    <dbReference type="NCBI Taxonomy" id="1232801"/>
    <lineage>
        <taxon>Eukaryota</taxon>
        <taxon>Metazoa</taxon>
        <taxon>Ecdysozoa</taxon>
        <taxon>Arthropoda</taxon>
        <taxon>Crustacea</taxon>
        <taxon>Multicrustacea</taxon>
        <taxon>Cirripedia</taxon>
        <taxon>Thoracica</taxon>
        <taxon>Thoracicalcarea</taxon>
        <taxon>Balanomorpha</taxon>
        <taxon>Balanoidea</taxon>
        <taxon>Balanidae</taxon>
        <taxon>Amphibalaninae</taxon>
        <taxon>Amphibalanus</taxon>
    </lineage>
</organism>
<evidence type="ECO:0000256" key="10">
    <source>
        <dbReference type="SAM" id="Phobius"/>
    </source>
</evidence>
<dbReference type="PANTHER" id="PTHR31394">
    <property type="entry name" value="TRANSMEMBRANE PROTEIN 199"/>
    <property type="match status" value="1"/>
</dbReference>
<evidence type="ECO:0000256" key="7">
    <source>
        <dbReference type="ARBA" id="ARBA00023136"/>
    </source>
</evidence>
<reference evidence="11 12" key="1">
    <citation type="submission" date="2019-07" db="EMBL/GenBank/DDBJ databases">
        <title>Draft genome assembly of a fouling barnacle, Amphibalanus amphitrite (Darwin, 1854): The first reference genome for Thecostraca.</title>
        <authorList>
            <person name="Kim W."/>
        </authorList>
    </citation>
    <scope>NUCLEOTIDE SEQUENCE [LARGE SCALE GENOMIC DNA]</scope>
    <source>
        <strain evidence="11">SNU_AA5</strain>
        <tissue evidence="11">Soma without cirri and trophi</tissue>
    </source>
</reference>
<dbReference type="Pfam" id="PF14942">
    <property type="entry name" value="Muted"/>
    <property type="match status" value="1"/>
</dbReference>
<feature type="compositionally biased region" description="Basic and acidic residues" evidence="9">
    <location>
        <begin position="1"/>
        <end position="10"/>
    </location>
</feature>
<evidence type="ECO:0000256" key="1">
    <source>
        <dbReference type="ARBA" id="ARBA00004477"/>
    </source>
</evidence>
<evidence type="ECO:0000256" key="9">
    <source>
        <dbReference type="SAM" id="MobiDB-lite"/>
    </source>
</evidence>
<dbReference type="GO" id="GO:0070072">
    <property type="term" value="P:vacuolar proton-transporting V-type ATPase complex assembly"/>
    <property type="evidence" value="ECO:0007669"/>
    <property type="project" value="InterPro"/>
</dbReference>
<dbReference type="InterPro" id="IPR017243">
    <property type="entry name" value="Bloc1s5"/>
</dbReference>
<gene>
    <name evidence="11" type="primary">TMEM199</name>
    <name evidence="11" type="ORF">FJT64_022178</name>
</gene>
<evidence type="ECO:0000313" key="11">
    <source>
        <dbReference type="EMBL" id="KAF0306253.1"/>
    </source>
</evidence>
<protein>
    <recommendedName>
        <fullName evidence="3">Biogenesis of lysosome-related organelles complex 1 subunit 5</fullName>
    </recommendedName>
</protein>
<dbReference type="GO" id="GO:0030133">
    <property type="term" value="C:transport vesicle"/>
    <property type="evidence" value="ECO:0007669"/>
    <property type="project" value="InterPro"/>
</dbReference>
<dbReference type="Pfam" id="PF11712">
    <property type="entry name" value="Vma12"/>
    <property type="match status" value="1"/>
</dbReference>
<keyword evidence="4 10" id="KW-0812">Transmembrane</keyword>
<dbReference type="EMBL" id="VIIS01000678">
    <property type="protein sequence ID" value="KAF0306253.1"/>
    <property type="molecule type" value="Genomic_DNA"/>
</dbReference>
<feature type="transmembrane region" description="Helical" evidence="10">
    <location>
        <begin position="299"/>
        <end position="318"/>
    </location>
</feature>
<comment type="caution">
    <text evidence="11">The sequence shown here is derived from an EMBL/GenBank/DDBJ whole genome shotgun (WGS) entry which is preliminary data.</text>
</comment>
<dbReference type="GO" id="GO:0005789">
    <property type="term" value="C:endoplasmic reticulum membrane"/>
    <property type="evidence" value="ECO:0007669"/>
    <property type="project" value="UniProtKB-SubCell"/>
</dbReference>
<evidence type="ECO:0000256" key="4">
    <source>
        <dbReference type="ARBA" id="ARBA00022692"/>
    </source>
</evidence>
<comment type="subcellular location">
    <subcellularLocation>
        <location evidence="1">Endoplasmic reticulum membrane</location>
        <topology evidence="1">Multi-pass membrane protein</topology>
    </subcellularLocation>
</comment>
<name>A0A6A4WJF2_AMPAM</name>
<accession>A0A6A4WJF2</accession>
<feature type="transmembrane region" description="Helical" evidence="10">
    <location>
        <begin position="268"/>
        <end position="293"/>
    </location>
</feature>
<dbReference type="Proteomes" id="UP000440578">
    <property type="component" value="Unassembled WGS sequence"/>
</dbReference>
<dbReference type="OrthoDB" id="19981at2759"/>
<evidence type="ECO:0000256" key="5">
    <source>
        <dbReference type="ARBA" id="ARBA00022824"/>
    </source>
</evidence>
<evidence type="ECO:0000256" key="8">
    <source>
        <dbReference type="SAM" id="Coils"/>
    </source>
</evidence>
<evidence type="ECO:0000256" key="6">
    <source>
        <dbReference type="ARBA" id="ARBA00022989"/>
    </source>
</evidence>
<keyword evidence="5" id="KW-0256">Endoplasmic reticulum</keyword>
<keyword evidence="8" id="KW-0175">Coiled coil</keyword>
<evidence type="ECO:0000256" key="2">
    <source>
        <dbReference type="ARBA" id="ARBA00010754"/>
    </source>
</evidence>
<keyword evidence="7 10" id="KW-0472">Membrane</keyword>
<feature type="region of interest" description="Disordered" evidence="9">
    <location>
        <begin position="1"/>
        <end position="22"/>
    </location>
</feature>
<dbReference type="InterPro" id="IPR021013">
    <property type="entry name" value="ATPase_Vma12"/>
</dbReference>
<dbReference type="PANTHER" id="PTHR31394:SF1">
    <property type="entry name" value="TRANSMEMBRANE PROTEIN 199"/>
    <property type="match status" value="1"/>
</dbReference>
<keyword evidence="6 10" id="KW-1133">Transmembrane helix</keyword>
<feature type="coiled-coil region" evidence="8">
    <location>
        <begin position="100"/>
        <end position="127"/>
    </location>
</feature>
<evidence type="ECO:0000256" key="3">
    <source>
        <dbReference type="ARBA" id="ARBA00019580"/>
    </source>
</evidence>
<evidence type="ECO:0000313" key="12">
    <source>
        <dbReference type="Proteomes" id="UP000440578"/>
    </source>
</evidence>
<feature type="region of interest" description="Disordered" evidence="9">
    <location>
        <begin position="329"/>
        <end position="348"/>
    </location>
</feature>
<sequence length="372" mass="40659">MRNCSHEQPKSDFQAKMSKHPEGCAPSLADPLAQLNQINSELVGGCAALVQKSLPGLQEDATLLEAQCRALIKAPTNNEKLQDRVAELQIEREESWGQFLTELEQARAQVDEEFERKEAELRDYYRRAQQKLTSMELHPSESVRESVRLLVGPLPPDAVPAAVRRWLDRPAGGGLSLEAVRWLRERLTAEGQQEPLFDLLAGGTMELPSPVTQERNPELEARCQRLRAEQEERSYRKMVRNVDSNRFKEPSLEIGKQMREVNAQLVEVGQVVFSVGAAFLFGYMATAVAAGGASTATRILAGLAAALVVLVAEGYFLLRYLSYADDPPPARPAAKTAGPSASPGVTIGAGSGAGEVEVAAAHPPPIYVKKRQ</sequence>
<dbReference type="AlphaFoldDB" id="A0A6A4WJF2"/>